<dbReference type="AlphaFoldDB" id="A0A660L009"/>
<feature type="region of interest" description="Disordered" evidence="1">
    <location>
        <begin position="305"/>
        <end position="336"/>
    </location>
</feature>
<evidence type="ECO:0000256" key="2">
    <source>
        <dbReference type="SAM" id="SignalP"/>
    </source>
</evidence>
<dbReference type="InterPro" id="IPR011050">
    <property type="entry name" value="Pectin_lyase_fold/virulence"/>
</dbReference>
<dbReference type="Pfam" id="PF05048">
    <property type="entry name" value="NosD"/>
    <property type="match status" value="1"/>
</dbReference>
<feature type="domain" description="Periplasmic copper-binding protein NosD beta helix" evidence="3">
    <location>
        <begin position="86"/>
        <end position="248"/>
    </location>
</feature>
<protein>
    <submittedName>
        <fullName evidence="4">Parallel beta-helix repeat protein</fullName>
    </submittedName>
</protein>
<organism evidence="4 5">
    <name type="scientific">Solirubrobacter pauli</name>
    <dbReference type="NCBI Taxonomy" id="166793"/>
    <lineage>
        <taxon>Bacteria</taxon>
        <taxon>Bacillati</taxon>
        <taxon>Actinomycetota</taxon>
        <taxon>Thermoleophilia</taxon>
        <taxon>Solirubrobacterales</taxon>
        <taxon>Solirubrobacteraceae</taxon>
        <taxon>Solirubrobacter</taxon>
    </lineage>
</organism>
<proteinExistence type="predicted"/>
<dbReference type="SUPFAM" id="SSF51126">
    <property type="entry name" value="Pectin lyase-like"/>
    <property type="match status" value="1"/>
</dbReference>
<feature type="compositionally biased region" description="Low complexity" evidence="1">
    <location>
        <begin position="309"/>
        <end position="320"/>
    </location>
</feature>
<dbReference type="InterPro" id="IPR012334">
    <property type="entry name" value="Pectin_lyas_fold"/>
</dbReference>
<gene>
    <name evidence="4" type="ORF">C8N24_5332</name>
</gene>
<dbReference type="SMART" id="SM00710">
    <property type="entry name" value="PbH1"/>
    <property type="match status" value="8"/>
</dbReference>
<evidence type="ECO:0000256" key="1">
    <source>
        <dbReference type="SAM" id="MobiDB-lite"/>
    </source>
</evidence>
<accession>A0A660L009</accession>
<comment type="caution">
    <text evidence="4">The sequence shown here is derived from an EMBL/GenBank/DDBJ whole genome shotgun (WGS) entry which is preliminary data.</text>
</comment>
<reference evidence="4 5" key="1">
    <citation type="submission" date="2018-10" db="EMBL/GenBank/DDBJ databases">
        <title>Genomic Encyclopedia of Archaeal and Bacterial Type Strains, Phase II (KMG-II): from individual species to whole genera.</title>
        <authorList>
            <person name="Goeker M."/>
        </authorList>
    </citation>
    <scope>NUCLEOTIDE SEQUENCE [LARGE SCALE GENOMIC DNA]</scope>
    <source>
        <strain evidence="4 5">DSM 14954</strain>
    </source>
</reference>
<evidence type="ECO:0000313" key="4">
    <source>
        <dbReference type="EMBL" id="RKQ87311.1"/>
    </source>
</evidence>
<evidence type="ECO:0000259" key="3">
    <source>
        <dbReference type="Pfam" id="PF05048"/>
    </source>
</evidence>
<keyword evidence="5" id="KW-1185">Reference proteome</keyword>
<feature type="chain" id="PRO_5025013616" evidence="2">
    <location>
        <begin position="24"/>
        <end position="336"/>
    </location>
</feature>
<dbReference type="InterPro" id="IPR006626">
    <property type="entry name" value="PbH1"/>
</dbReference>
<dbReference type="EMBL" id="RBIL01000002">
    <property type="protein sequence ID" value="RKQ87311.1"/>
    <property type="molecule type" value="Genomic_DNA"/>
</dbReference>
<evidence type="ECO:0000313" key="5">
    <source>
        <dbReference type="Proteomes" id="UP000278962"/>
    </source>
</evidence>
<sequence length="336" mass="33255">MTGFRYVAAAGLLALAAPAVAQAAGPACGATITSDTRLRADLVDCPADGLVIGADDVTLDLGRRTVDGTGAGVGVRVAGHRGVRIKGGTVREFGVGLALDDADGARVSALTVTGIAGRGIDLADGSDGNDFTAVRSTGNRTGFAVTGSTGNRLRLSDLSGNAVTGVLVFGSARTKVQGNRVVDNAGNGIAFVEGSTGNEASANVVRGSVTSLWIDTSDRNVLALNRVSGGGDGVLVAGDGNVVTGNAIDRSVGGCEGCFGYGIGVTAGAGNVVKANLVTRSAGPLDIFAAAGTVADGHGNRAARCEGVSCGSRPRGSGRTPRPEAHRNGGGRRGQR</sequence>
<dbReference type="Gene3D" id="2.160.20.10">
    <property type="entry name" value="Single-stranded right-handed beta-helix, Pectin lyase-like"/>
    <property type="match status" value="1"/>
</dbReference>
<dbReference type="OrthoDB" id="5145222at2"/>
<feature type="signal peptide" evidence="2">
    <location>
        <begin position="1"/>
        <end position="23"/>
    </location>
</feature>
<dbReference type="RefSeq" id="WP_121255749.1">
    <property type="nucleotide sequence ID" value="NZ_RBIL01000002.1"/>
</dbReference>
<keyword evidence="2" id="KW-0732">Signal</keyword>
<name>A0A660L009_9ACTN</name>
<dbReference type="Proteomes" id="UP000278962">
    <property type="component" value="Unassembled WGS sequence"/>
</dbReference>
<dbReference type="InterPro" id="IPR007742">
    <property type="entry name" value="NosD_dom"/>
</dbReference>